<dbReference type="Pfam" id="PF12146">
    <property type="entry name" value="Hydrolase_4"/>
    <property type="match status" value="1"/>
</dbReference>
<comment type="caution">
    <text evidence="2">The sequence shown here is derived from an EMBL/GenBank/DDBJ whole genome shotgun (WGS) entry which is preliminary data.</text>
</comment>
<dbReference type="RefSeq" id="WP_066616426.1">
    <property type="nucleotide sequence ID" value="NZ_JBHSYQ010000015.1"/>
</dbReference>
<evidence type="ECO:0000313" key="2">
    <source>
        <dbReference type="EMBL" id="MFC6999235.1"/>
    </source>
</evidence>
<dbReference type="InterPro" id="IPR029058">
    <property type="entry name" value="AB_hydrolase_fold"/>
</dbReference>
<gene>
    <name evidence="2" type="ORF">ACFQHR_16485</name>
</gene>
<name>A0ABW2DNI7_9BACT</name>
<dbReference type="InterPro" id="IPR022742">
    <property type="entry name" value="Hydrolase_4"/>
</dbReference>
<protein>
    <submittedName>
        <fullName evidence="2">Alpha/beta hydrolase</fullName>
    </submittedName>
</protein>
<evidence type="ECO:0000259" key="1">
    <source>
        <dbReference type="Pfam" id="PF12146"/>
    </source>
</evidence>
<accession>A0ABW2DNI7</accession>
<dbReference type="EMBL" id="JBHSYQ010000015">
    <property type="protein sequence ID" value="MFC6999235.1"/>
    <property type="molecule type" value="Genomic_DNA"/>
</dbReference>
<evidence type="ECO:0000313" key="3">
    <source>
        <dbReference type="Proteomes" id="UP001596405"/>
    </source>
</evidence>
<dbReference type="Gene3D" id="3.40.50.1820">
    <property type="entry name" value="alpha/beta hydrolase"/>
    <property type="match status" value="1"/>
</dbReference>
<dbReference type="InterPro" id="IPR052920">
    <property type="entry name" value="DNA-binding_regulatory"/>
</dbReference>
<reference evidence="3" key="1">
    <citation type="journal article" date="2019" name="Int. J. Syst. Evol. Microbiol.">
        <title>The Global Catalogue of Microorganisms (GCM) 10K type strain sequencing project: providing services to taxonomists for standard genome sequencing and annotation.</title>
        <authorList>
            <consortium name="The Broad Institute Genomics Platform"/>
            <consortium name="The Broad Institute Genome Sequencing Center for Infectious Disease"/>
            <person name="Wu L."/>
            <person name="Ma J."/>
        </authorList>
    </citation>
    <scope>NUCLEOTIDE SEQUENCE [LARGE SCALE GENOMIC DNA]</scope>
    <source>
        <strain evidence="3">CGMCC 4.7393</strain>
    </source>
</reference>
<dbReference type="PANTHER" id="PTHR43358">
    <property type="entry name" value="ALPHA/BETA-HYDROLASE"/>
    <property type="match status" value="1"/>
</dbReference>
<dbReference type="GO" id="GO:0016787">
    <property type="term" value="F:hydrolase activity"/>
    <property type="evidence" value="ECO:0007669"/>
    <property type="project" value="UniProtKB-KW"/>
</dbReference>
<proteinExistence type="predicted"/>
<dbReference type="PANTHER" id="PTHR43358:SF4">
    <property type="entry name" value="ALPHA_BETA HYDROLASE FOLD-1 DOMAIN-CONTAINING PROTEIN"/>
    <property type="match status" value="1"/>
</dbReference>
<sequence>MNVLAAFHAYTFTHFSSSATAKTNSNQDFTLAQKAGILLFGVSNPRPENSTLPEAPFELVSLPAAVPIEAWFIPTENARGTVILCHGYGGEKSSMLDKANIFRSLGYNTFLMDFRGAGNSGGNQTTIGYKEAQEVKLALEYCRNRGEERLILFGTSMGAVAIMHALQDPSVRVDGIILECPYGSVLQTVQNRFKMMGVPMFPMAYLLTFWGGALNGFNAFSHVPSEYAASIQVPTLLLYGEKDSKVTYQETEEIFRNLRGPKNLRTYPDAGHENYLLRYEGEWTADVKGFLSQY</sequence>
<feature type="domain" description="Serine aminopeptidase S33" evidence="1">
    <location>
        <begin position="77"/>
        <end position="189"/>
    </location>
</feature>
<dbReference type="Proteomes" id="UP001596405">
    <property type="component" value="Unassembled WGS sequence"/>
</dbReference>
<keyword evidence="3" id="KW-1185">Reference proteome</keyword>
<dbReference type="SUPFAM" id="SSF53474">
    <property type="entry name" value="alpha/beta-Hydrolases"/>
    <property type="match status" value="1"/>
</dbReference>
<keyword evidence="2" id="KW-0378">Hydrolase</keyword>
<organism evidence="2 3">
    <name type="scientific">Rufibacter roseus</name>
    <dbReference type="NCBI Taxonomy" id="1567108"/>
    <lineage>
        <taxon>Bacteria</taxon>
        <taxon>Pseudomonadati</taxon>
        <taxon>Bacteroidota</taxon>
        <taxon>Cytophagia</taxon>
        <taxon>Cytophagales</taxon>
        <taxon>Hymenobacteraceae</taxon>
        <taxon>Rufibacter</taxon>
    </lineage>
</organism>